<accession>A0A642C4G6</accession>
<comment type="caution">
    <text evidence="3">The sequence shown here is derived from an EMBL/GenBank/DDBJ whole genome shotgun (WGS) entry which is preliminary data.</text>
</comment>
<evidence type="ECO:0000256" key="1">
    <source>
        <dbReference type="SAM" id="MobiDB-lite"/>
    </source>
</evidence>
<gene>
    <name evidence="3" type="ORF">F3B98_30315</name>
</gene>
<evidence type="ECO:0000259" key="2">
    <source>
        <dbReference type="PROSITE" id="PS50113"/>
    </source>
</evidence>
<evidence type="ECO:0000313" key="3">
    <source>
        <dbReference type="EMBL" id="KAA4652532.1"/>
    </source>
</evidence>
<sequence length="177" mass="20147">MNPSVTEPTTQNVMSSSEPETFPLTKDQLLFAESIYACLPMSIEIYDTNGILRSINEHALQMYGVTDKTTVVNIVNLFNSPYVDETLKNRIQRGEDIVLEFEYDFDRIKDNAYFSTQNKNTIIYEAKVVPLRSKEGEIIGHILLSNDVTAIKEAEFRTDESKKNLEMAMEAASMSSW</sequence>
<dbReference type="Pfam" id="PF13426">
    <property type="entry name" value="PAS_9"/>
    <property type="match status" value="1"/>
</dbReference>
<dbReference type="InterPro" id="IPR000014">
    <property type="entry name" value="PAS"/>
</dbReference>
<dbReference type="EMBL" id="VWFO01000413">
    <property type="protein sequence ID" value="KAA4652532.1"/>
    <property type="molecule type" value="Genomic_DNA"/>
</dbReference>
<proteinExistence type="predicted"/>
<dbReference type="AlphaFoldDB" id="A0A642C4G6"/>
<dbReference type="PROSITE" id="PS50113">
    <property type="entry name" value="PAC"/>
    <property type="match status" value="1"/>
</dbReference>
<dbReference type="Gene3D" id="3.30.450.20">
    <property type="entry name" value="PAS domain"/>
    <property type="match status" value="1"/>
</dbReference>
<dbReference type="SUPFAM" id="SSF55785">
    <property type="entry name" value="PYP-like sensor domain (PAS domain)"/>
    <property type="match status" value="1"/>
</dbReference>
<dbReference type="Proteomes" id="UP000435985">
    <property type="component" value="Unassembled WGS sequence"/>
</dbReference>
<feature type="non-terminal residue" evidence="3">
    <location>
        <position position="177"/>
    </location>
</feature>
<name>A0A642C4G6_BACOV</name>
<dbReference type="InterPro" id="IPR035965">
    <property type="entry name" value="PAS-like_dom_sf"/>
</dbReference>
<reference evidence="3 4" key="1">
    <citation type="journal article" date="2019" name="Nat. Med.">
        <title>A library of human gut bacterial isolates paired with longitudinal multiomics data enables mechanistic microbiome research.</title>
        <authorList>
            <person name="Poyet M."/>
            <person name="Groussin M."/>
            <person name="Gibbons S.M."/>
            <person name="Avila-Pacheco J."/>
            <person name="Jiang X."/>
            <person name="Kearney S.M."/>
            <person name="Perrotta A.R."/>
            <person name="Berdy B."/>
            <person name="Zhao S."/>
            <person name="Lieberman T.D."/>
            <person name="Swanson P.K."/>
            <person name="Smith M."/>
            <person name="Roesemann S."/>
            <person name="Alexander J.E."/>
            <person name="Rich S.A."/>
            <person name="Livny J."/>
            <person name="Vlamakis H."/>
            <person name="Clish C."/>
            <person name="Bullock K."/>
            <person name="Deik A."/>
            <person name="Scott J."/>
            <person name="Pierce K.A."/>
            <person name="Xavier R.J."/>
            <person name="Alm E.J."/>
        </authorList>
    </citation>
    <scope>NUCLEOTIDE SEQUENCE [LARGE SCALE GENOMIC DNA]</scope>
    <source>
        <strain evidence="3 4">BIOML-A14</strain>
    </source>
</reference>
<feature type="domain" description="PAC" evidence="2">
    <location>
        <begin position="99"/>
        <end position="160"/>
    </location>
</feature>
<organism evidence="3 4">
    <name type="scientific">Bacteroides ovatus</name>
    <dbReference type="NCBI Taxonomy" id="28116"/>
    <lineage>
        <taxon>Bacteria</taxon>
        <taxon>Pseudomonadati</taxon>
        <taxon>Bacteroidota</taxon>
        <taxon>Bacteroidia</taxon>
        <taxon>Bacteroidales</taxon>
        <taxon>Bacteroidaceae</taxon>
        <taxon>Bacteroides</taxon>
    </lineage>
</organism>
<protein>
    <submittedName>
        <fullName evidence="3">PAS domain-containing protein</fullName>
    </submittedName>
</protein>
<feature type="region of interest" description="Disordered" evidence="1">
    <location>
        <begin position="1"/>
        <end position="20"/>
    </location>
</feature>
<evidence type="ECO:0000313" key="4">
    <source>
        <dbReference type="Proteomes" id="UP000435985"/>
    </source>
</evidence>
<feature type="compositionally biased region" description="Polar residues" evidence="1">
    <location>
        <begin position="1"/>
        <end position="19"/>
    </location>
</feature>
<dbReference type="InterPro" id="IPR000700">
    <property type="entry name" value="PAS-assoc_C"/>
</dbReference>